<gene>
    <name evidence="9" type="primary">xthA</name>
    <name evidence="9" type="ordered locus">Bfl435</name>
</gene>
<feature type="binding site" evidence="6">
    <location>
        <position position="150"/>
    </location>
    <ligand>
        <name>Mg(2+)</name>
        <dbReference type="ChEBI" id="CHEBI:18420"/>
        <label>1</label>
    </ligand>
</feature>
<dbReference type="InterPro" id="IPR004808">
    <property type="entry name" value="AP_endonuc_1"/>
</dbReference>
<dbReference type="InterPro" id="IPR005135">
    <property type="entry name" value="Endo/exonuclease/phosphatase"/>
</dbReference>
<dbReference type="PANTHER" id="PTHR43250:SF2">
    <property type="entry name" value="EXODEOXYRIBONUCLEASE III"/>
    <property type="match status" value="1"/>
</dbReference>
<dbReference type="EC" id="3.1.11.2" evidence="9"/>
<evidence type="ECO:0000256" key="5">
    <source>
        <dbReference type="PIRSR" id="PIRSR604808-1"/>
    </source>
</evidence>
<feature type="active site" evidence="5">
    <location>
        <position position="109"/>
    </location>
</feature>
<keyword evidence="6" id="KW-0464">Manganese</keyword>
<dbReference type="InterPro" id="IPR036691">
    <property type="entry name" value="Endo/exonu/phosph_ase_sf"/>
</dbReference>
<feature type="active site" description="Proton donor/acceptor" evidence="5">
    <location>
        <position position="150"/>
    </location>
</feature>
<evidence type="ECO:0000256" key="3">
    <source>
        <dbReference type="ARBA" id="ARBA00022801"/>
    </source>
</evidence>
<feature type="binding site" evidence="6">
    <location>
        <position position="257"/>
    </location>
    <ligand>
        <name>Mg(2+)</name>
        <dbReference type="ChEBI" id="CHEBI:18420"/>
        <label>1</label>
    </ligand>
</feature>
<feature type="site" description="Important for catalytic activity" evidence="7">
    <location>
        <position position="228"/>
    </location>
</feature>
<dbReference type="OrthoDB" id="9803914at2"/>
<dbReference type="InterPro" id="IPR037493">
    <property type="entry name" value="ExoIII-like"/>
</dbReference>
<accession>Q7VQZ5</accession>
<evidence type="ECO:0000256" key="1">
    <source>
        <dbReference type="ARBA" id="ARBA00007092"/>
    </source>
</evidence>
<dbReference type="PROSITE" id="PS00726">
    <property type="entry name" value="AP_NUCLEASE_F1_1"/>
    <property type="match status" value="1"/>
</dbReference>
<keyword evidence="10" id="KW-1185">Reference proteome</keyword>
<dbReference type="SUPFAM" id="SSF56219">
    <property type="entry name" value="DNase I-like"/>
    <property type="match status" value="1"/>
</dbReference>
<feature type="binding site" evidence="6">
    <location>
        <position position="258"/>
    </location>
    <ligand>
        <name>Mg(2+)</name>
        <dbReference type="ChEBI" id="CHEBI:18420"/>
        <label>1</label>
    </ligand>
</feature>
<evidence type="ECO:0000259" key="8">
    <source>
        <dbReference type="Pfam" id="PF03372"/>
    </source>
</evidence>
<reference evidence="9 10" key="1">
    <citation type="journal article" date="2003" name="Proc. Natl. Acad. Sci. U.S.A.">
        <title>The genome sequence of Blochmannia floridanus: comparative analysis of reduced genomes.</title>
        <authorList>
            <person name="Gil R."/>
            <person name="Silva F.J."/>
            <person name="Zientz E."/>
            <person name="Delmotte F."/>
            <person name="Gonzalez-Candelas F."/>
            <person name="Latorre A."/>
            <person name="Rausell C."/>
            <person name="Kramerbeek J."/>
            <person name="Gadau J."/>
            <person name="Hoelldobler B."/>
            <person name="van Ham R.C.H.J."/>
            <person name="Gross R."/>
            <person name="Moya A."/>
        </authorList>
    </citation>
    <scope>NUCLEOTIDE SEQUENCE [LARGE SCALE GENOMIC DNA]</scope>
</reference>
<feature type="active site" description="Proton acceptor" evidence="5">
    <location>
        <position position="258"/>
    </location>
</feature>
<feature type="site" description="Interaction with DNA substrate" evidence="7">
    <location>
        <position position="258"/>
    </location>
</feature>
<name>Q7VQZ5_BLOFL</name>
<dbReference type="NCBIfam" id="TIGR00195">
    <property type="entry name" value="exoDNase_III"/>
    <property type="match status" value="1"/>
</dbReference>
<keyword evidence="4 6" id="KW-0460">Magnesium</keyword>
<evidence type="ECO:0000313" key="9">
    <source>
        <dbReference type="EMBL" id="CAD83497.1"/>
    </source>
</evidence>
<feature type="binding site" evidence="6">
    <location>
        <position position="152"/>
    </location>
    <ligand>
        <name>Mg(2+)</name>
        <dbReference type="ChEBI" id="CHEBI:18420"/>
        <label>1</label>
    </ligand>
</feature>
<evidence type="ECO:0000313" key="10">
    <source>
        <dbReference type="Proteomes" id="UP000002192"/>
    </source>
</evidence>
<dbReference type="EMBL" id="BX248583">
    <property type="protein sequence ID" value="CAD83497.1"/>
    <property type="molecule type" value="Genomic_DNA"/>
</dbReference>
<evidence type="ECO:0000256" key="4">
    <source>
        <dbReference type="ARBA" id="ARBA00022842"/>
    </source>
</evidence>
<dbReference type="PANTHER" id="PTHR43250">
    <property type="entry name" value="EXODEOXYRIBONUCLEASE III"/>
    <property type="match status" value="1"/>
</dbReference>
<evidence type="ECO:0000256" key="2">
    <source>
        <dbReference type="ARBA" id="ARBA00022723"/>
    </source>
</evidence>
<dbReference type="GO" id="GO:0003677">
    <property type="term" value="F:DNA binding"/>
    <property type="evidence" value="ECO:0007669"/>
    <property type="project" value="InterPro"/>
</dbReference>
<dbReference type="InterPro" id="IPR020847">
    <property type="entry name" value="AP_endonuclease_F1_BS"/>
</dbReference>
<keyword evidence="2 6" id="KW-0479">Metal-binding</keyword>
<dbReference type="Proteomes" id="UP000002192">
    <property type="component" value="Chromosome"/>
</dbReference>
<sequence length="267" mass="31415">MRFVSFNINGLRAHMHQLDALITQLKPDVIGLQETKVHDDIFPVKIIEQYGYYVHFYGQKKYYGVAFLFKYPPITVTQGNVYDSLSSQKRTIIAQIVTKIGILTIINCYCPQGENYHSNKFLFKRQFFQNLQHYIENTYNNQSILLIMGDLNISPTDLDVGISEQNKKRWIKSGKCSFLPEERSWIHSLMKWGLIDIYRKNNPYNNKRYSWFSYKYDGFHKNKGLRIDLILVTQPLENLYINGDISYDIRGMPNSSDHAPIWVDFDI</sequence>
<dbReference type="GO" id="GO:0008311">
    <property type="term" value="F:double-stranded DNA 3'-5' DNA exonuclease activity"/>
    <property type="evidence" value="ECO:0007669"/>
    <property type="project" value="UniProtKB-EC"/>
</dbReference>
<dbReference type="GO" id="GO:0006281">
    <property type="term" value="P:DNA repair"/>
    <property type="evidence" value="ECO:0007669"/>
    <property type="project" value="InterPro"/>
</dbReference>
<dbReference type="PROSITE" id="PS51435">
    <property type="entry name" value="AP_NUCLEASE_F1_4"/>
    <property type="match status" value="1"/>
</dbReference>
<feature type="binding site" evidence="6">
    <location>
        <position position="34"/>
    </location>
    <ligand>
        <name>Mg(2+)</name>
        <dbReference type="ChEBI" id="CHEBI:18420"/>
        <label>1</label>
    </ligand>
</feature>
<dbReference type="GO" id="GO:0004519">
    <property type="term" value="F:endonuclease activity"/>
    <property type="evidence" value="ECO:0007669"/>
    <property type="project" value="InterPro"/>
</dbReference>
<feature type="domain" description="Endonuclease/exonuclease/phosphatase" evidence="8">
    <location>
        <begin position="4"/>
        <end position="258"/>
    </location>
</feature>
<comment type="cofactor">
    <cofactor evidence="6">
        <name>Mg(2+)</name>
        <dbReference type="ChEBI" id="CHEBI:18420"/>
    </cofactor>
    <cofactor evidence="6">
        <name>Mn(2+)</name>
        <dbReference type="ChEBI" id="CHEBI:29035"/>
    </cofactor>
    <text evidence="6">Probably binds two magnesium or manganese ions per subunit.</text>
</comment>
<proteinExistence type="inferred from homology"/>
<protein>
    <submittedName>
        <fullName evidence="9">Exodeoxyribonuclease III</fullName>
        <ecNumber evidence="9">3.1.11.2</ecNumber>
    </submittedName>
</protein>
<feature type="binding site" evidence="6">
    <location>
        <position position="7"/>
    </location>
    <ligand>
        <name>Mg(2+)</name>
        <dbReference type="ChEBI" id="CHEBI:18420"/>
        <label>1</label>
    </ligand>
</feature>
<dbReference type="GO" id="GO:0046872">
    <property type="term" value="F:metal ion binding"/>
    <property type="evidence" value="ECO:0007669"/>
    <property type="project" value="UniProtKB-KW"/>
</dbReference>
<dbReference type="KEGG" id="bfl:Bfl435"/>
<dbReference type="NCBIfam" id="TIGR00633">
    <property type="entry name" value="xth"/>
    <property type="match status" value="1"/>
</dbReference>
<dbReference type="Gene3D" id="3.60.10.10">
    <property type="entry name" value="Endonuclease/exonuclease/phosphatase"/>
    <property type="match status" value="1"/>
</dbReference>
<organism evidence="9 10">
    <name type="scientific">Blochmanniella floridana</name>
    <dbReference type="NCBI Taxonomy" id="203907"/>
    <lineage>
        <taxon>Bacteria</taxon>
        <taxon>Pseudomonadati</taxon>
        <taxon>Pseudomonadota</taxon>
        <taxon>Gammaproteobacteria</taxon>
        <taxon>Enterobacterales</taxon>
        <taxon>Enterobacteriaceae</taxon>
        <taxon>ant endosymbionts</taxon>
        <taxon>Candidatus Blochmanniella</taxon>
    </lineage>
</organism>
<dbReference type="eggNOG" id="COG0708">
    <property type="taxonomic scope" value="Bacteria"/>
</dbReference>
<dbReference type="STRING" id="203907.Bfl435"/>
<dbReference type="NCBIfam" id="NF008733">
    <property type="entry name" value="PRK11756.1"/>
    <property type="match status" value="1"/>
</dbReference>
<evidence type="ECO:0000256" key="7">
    <source>
        <dbReference type="PIRSR" id="PIRSR604808-3"/>
    </source>
</evidence>
<dbReference type="CDD" id="cd09086">
    <property type="entry name" value="ExoIII-like_AP-endo"/>
    <property type="match status" value="1"/>
</dbReference>
<dbReference type="HOGENOM" id="CLU_027539_0_3_6"/>
<evidence type="ECO:0000256" key="6">
    <source>
        <dbReference type="PIRSR" id="PIRSR604808-2"/>
    </source>
</evidence>
<dbReference type="AlphaFoldDB" id="Q7VQZ5"/>
<keyword evidence="3 9" id="KW-0378">Hydrolase</keyword>
<feature type="site" description="Transition state stabilizer" evidence="7">
    <location>
        <position position="152"/>
    </location>
</feature>
<dbReference type="Pfam" id="PF03372">
    <property type="entry name" value="Exo_endo_phos"/>
    <property type="match status" value="1"/>
</dbReference>
<comment type="similarity">
    <text evidence="1">Belongs to the DNA repair enzymes AP/ExoA family.</text>
</comment>